<dbReference type="PANTHER" id="PTHR33112">
    <property type="entry name" value="DOMAIN PROTEIN, PUTATIVE-RELATED"/>
    <property type="match status" value="1"/>
</dbReference>
<evidence type="ECO:0000313" key="4">
    <source>
        <dbReference type="Proteomes" id="UP001276659"/>
    </source>
</evidence>
<keyword evidence="4" id="KW-1185">Reference proteome</keyword>
<dbReference type="AlphaFoldDB" id="A0AAD9Z860"/>
<dbReference type="Proteomes" id="UP001276659">
    <property type="component" value="Unassembled WGS sequence"/>
</dbReference>
<feature type="compositionally biased region" description="Basic and acidic residues" evidence="1">
    <location>
        <begin position="28"/>
        <end position="44"/>
    </location>
</feature>
<proteinExistence type="predicted"/>
<name>A0AAD9Z860_9LECA</name>
<organism evidence="3 4">
    <name type="scientific">Lepraria neglecta</name>
    <dbReference type="NCBI Taxonomy" id="209136"/>
    <lineage>
        <taxon>Eukaryota</taxon>
        <taxon>Fungi</taxon>
        <taxon>Dikarya</taxon>
        <taxon>Ascomycota</taxon>
        <taxon>Pezizomycotina</taxon>
        <taxon>Lecanoromycetes</taxon>
        <taxon>OSLEUM clade</taxon>
        <taxon>Lecanoromycetidae</taxon>
        <taxon>Lecanorales</taxon>
        <taxon>Lecanorineae</taxon>
        <taxon>Stereocaulaceae</taxon>
        <taxon>Lepraria</taxon>
    </lineage>
</organism>
<dbReference type="Pfam" id="PF06985">
    <property type="entry name" value="HET"/>
    <property type="match status" value="1"/>
</dbReference>
<comment type="caution">
    <text evidence="3">The sequence shown here is derived from an EMBL/GenBank/DDBJ whole genome shotgun (WGS) entry which is preliminary data.</text>
</comment>
<reference evidence="3" key="1">
    <citation type="submission" date="2022-11" db="EMBL/GenBank/DDBJ databases">
        <title>Chromosomal genome sequence assembly and mating type (MAT) locus characterization of the leprose asexual lichenized fungus Lepraria neglecta (Nyl.) Erichsen.</title>
        <authorList>
            <person name="Allen J.L."/>
            <person name="Pfeffer B."/>
        </authorList>
    </citation>
    <scope>NUCLEOTIDE SEQUENCE</scope>
    <source>
        <strain evidence="3">Allen 5258</strain>
    </source>
</reference>
<feature type="domain" description="Heterokaryon incompatibility" evidence="2">
    <location>
        <begin position="89"/>
        <end position="168"/>
    </location>
</feature>
<evidence type="ECO:0000256" key="1">
    <source>
        <dbReference type="SAM" id="MobiDB-lite"/>
    </source>
</evidence>
<dbReference type="InterPro" id="IPR010730">
    <property type="entry name" value="HET"/>
</dbReference>
<sequence>MSLRGHECHGLETGHNRNWRGSENVWTREKEWRQPDEKETREPNADQATGVSKAMHGELPARLTNVGASDDQLDPFIQTFVPEDRRVLYVTLSHCWGSPEGPCPLMLTSGNASKLSHGILFTDLPKTFADAVEATRELGIKHLWIGSLCINQSSMQDWRTESAKMGGI</sequence>
<protein>
    <recommendedName>
        <fullName evidence="2">Heterokaryon incompatibility domain-containing protein</fullName>
    </recommendedName>
</protein>
<evidence type="ECO:0000259" key="2">
    <source>
        <dbReference type="Pfam" id="PF06985"/>
    </source>
</evidence>
<feature type="region of interest" description="Disordered" evidence="1">
    <location>
        <begin position="28"/>
        <end position="57"/>
    </location>
</feature>
<dbReference type="EMBL" id="JASNWA010000007">
    <property type="protein sequence ID" value="KAK3172638.1"/>
    <property type="molecule type" value="Genomic_DNA"/>
</dbReference>
<dbReference type="PANTHER" id="PTHR33112:SF10">
    <property type="entry name" value="TOL"/>
    <property type="match status" value="1"/>
</dbReference>
<accession>A0AAD9Z860</accession>
<gene>
    <name evidence="3" type="ORF">OEA41_005962</name>
</gene>
<evidence type="ECO:0000313" key="3">
    <source>
        <dbReference type="EMBL" id="KAK3172638.1"/>
    </source>
</evidence>